<dbReference type="Proteomes" id="UP000309676">
    <property type="component" value="Unassembled WGS sequence"/>
</dbReference>
<dbReference type="InterPro" id="IPR027417">
    <property type="entry name" value="P-loop_NTPase"/>
</dbReference>
<reference evidence="3 4" key="1">
    <citation type="submission" date="2019-05" db="EMBL/GenBank/DDBJ databases">
        <authorList>
            <person name="Narsing Rao M.P."/>
            <person name="Li W.J."/>
        </authorList>
    </citation>
    <scope>NUCLEOTIDE SEQUENCE [LARGE SCALE GENOMIC DNA]</scope>
    <source>
        <strain evidence="3 4">SYSU_K30003</strain>
    </source>
</reference>
<dbReference type="AlphaFoldDB" id="A0A5R9GKC1"/>
<evidence type="ECO:0000256" key="1">
    <source>
        <dbReference type="SAM" id="Coils"/>
    </source>
</evidence>
<dbReference type="Pfam" id="PF18709">
    <property type="entry name" value="DLP_helical"/>
    <property type="match status" value="1"/>
</dbReference>
<gene>
    <name evidence="3" type="ORF">FE782_00820</name>
</gene>
<dbReference type="EMBL" id="VCIW01000001">
    <property type="protein sequence ID" value="TLS53928.1"/>
    <property type="molecule type" value="Genomic_DNA"/>
</dbReference>
<evidence type="ECO:0000313" key="3">
    <source>
        <dbReference type="EMBL" id="TLS53928.1"/>
    </source>
</evidence>
<dbReference type="RefSeq" id="WP_138191531.1">
    <property type="nucleotide sequence ID" value="NZ_VCIW01000001.1"/>
</dbReference>
<protein>
    <recommendedName>
        <fullName evidence="2">Dynamin-like helical domain-containing protein</fullName>
    </recommendedName>
</protein>
<evidence type="ECO:0000313" key="4">
    <source>
        <dbReference type="Proteomes" id="UP000309676"/>
    </source>
</evidence>
<dbReference type="OrthoDB" id="9816479at2"/>
<feature type="coiled-coil region" evidence="1">
    <location>
        <begin position="89"/>
        <end position="134"/>
    </location>
</feature>
<sequence length="368" mass="42706">MADLDDDKDYVYHSNIKREVVTNTLQGILPTNMEPRVVCVSGNPFDQGLDYWLTREEEYNQLSRLPYLIQALQKFIDTSKTELTIKAGVSVVQDAVQQLRLQLQGMKDQLAAQIEVSQNQGREIEKTADKLQRDISKKHLQIKEEIITLRQDVMVYLNGAPDRKQLQVRIQERLGQEGYILRERINLIIQKYTEQLSSDQKQLLKEVETSIKFHNQLQDQILEWSKKMGVNLASHLNSQSTRAIADSIIKLRDMSNLGIKFKPWGAMKWASRVTKFAAWLPVIFDTITTIKKIYDEQKLEGDKQKLSEELEELFRGFFDSFTLEEYADTYFKPLKGTLEVVNSIKKSIDDYIELLAKIEQAINDLEQQ</sequence>
<evidence type="ECO:0000259" key="2">
    <source>
        <dbReference type="Pfam" id="PF18709"/>
    </source>
</evidence>
<comment type="caution">
    <text evidence="3">The sequence shown here is derived from an EMBL/GenBank/DDBJ whole genome shotgun (WGS) entry which is preliminary data.</text>
</comment>
<dbReference type="InterPro" id="IPR040576">
    <property type="entry name" value="DLP_helical"/>
</dbReference>
<accession>A0A5R9GKC1</accession>
<dbReference type="Gene3D" id="3.40.50.300">
    <property type="entry name" value="P-loop containing nucleotide triphosphate hydrolases"/>
    <property type="match status" value="1"/>
</dbReference>
<keyword evidence="1" id="KW-0175">Coiled coil</keyword>
<feature type="domain" description="Dynamin-like helical" evidence="2">
    <location>
        <begin position="36"/>
        <end position="351"/>
    </location>
</feature>
<name>A0A5R9GKC1_9BACL</name>
<proteinExistence type="predicted"/>
<keyword evidence="4" id="KW-1185">Reference proteome</keyword>
<organism evidence="3 4">
    <name type="scientific">Paenibacillus antri</name>
    <dbReference type="NCBI Taxonomy" id="2582848"/>
    <lineage>
        <taxon>Bacteria</taxon>
        <taxon>Bacillati</taxon>
        <taxon>Bacillota</taxon>
        <taxon>Bacilli</taxon>
        <taxon>Bacillales</taxon>
        <taxon>Paenibacillaceae</taxon>
        <taxon>Paenibacillus</taxon>
    </lineage>
</organism>